<dbReference type="InterPro" id="IPR050662">
    <property type="entry name" value="Sec-metab_biosynth-thioest"/>
</dbReference>
<comment type="caution">
    <text evidence="2">The sequence shown here is derived from an EMBL/GenBank/DDBJ whole genome shotgun (WGS) entry which is preliminary data.</text>
</comment>
<dbReference type="GO" id="GO:0044550">
    <property type="term" value="P:secondary metabolite biosynthetic process"/>
    <property type="evidence" value="ECO:0007669"/>
    <property type="project" value="TreeGrafter"/>
</dbReference>
<dbReference type="InterPro" id="IPR001279">
    <property type="entry name" value="Metallo-B-lactamas"/>
</dbReference>
<evidence type="ECO:0000259" key="1">
    <source>
        <dbReference type="SMART" id="SM00849"/>
    </source>
</evidence>
<dbReference type="Pfam" id="PF17778">
    <property type="entry name" value="WHD_BLACT"/>
    <property type="match status" value="1"/>
</dbReference>
<dbReference type="Gene3D" id="3.60.15.10">
    <property type="entry name" value="Ribonuclease Z/Hydroxyacylglutathione hydrolase-like"/>
    <property type="match status" value="1"/>
</dbReference>
<dbReference type="PANTHER" id="PTHR23131:SF0">
    <property type="entry name" value="ENDORIBONUCLEASE LACTB2"/>
    <property type="match status" value="1"/>
</dbReference>
<organism evidence="2 3">
    <name type="scientific">Clathrus columnatus</name>
    <dbReference type="NCBI Taxonomy" id="1419009"/>
    <lineage>
        <taxon>Eukaryota</taxon>
        <taxon>Fungi</taxon>
        <taxon>Dikarya</taxon>
        <taxon>Basidiomycota</taxon>
        <taxon>Agaricomycotina</taxon>
        <taxon>Agaricomycetes</taxon>
        <taxon>Phallomycetidae</taxon>
        <taxon>Phallales</taxon>
        <taxon>Clathraceae</taxon>
        <taxon>Clathrus</taxon>
    </lineage>
</organism>
<dbReference type="Gene3D" id="1.10.10.10">
    <property type="entry name" value="Winged helix-like DNA-binding domain superfamily/Winged helix DNA-binding domain"/>
    <property type="match status" value="1"/>
</dbReference>
<keyword evidence="3" id="KW-1185">Reference proteome</keyword>
<dbReference type="PANTHER" id="PTHR23131">
    <property type="entry name" value="ENDORIBONUCLEASE LACTB2"/>
    <property type="match status" value="1"/>
</dbReference>
<gene>
    <name evidence="2" type="ORF">Clacol_006456</name>
</gene>
<sequence length="296" mass="33429">MQTLESLPSITRVSSYTGEGKQGYIDELESTLKKYSDLSRQLVSDIILTHRHHDHTNGLPSVLKLLNGLWPHTSNYVAPRIHKYPILPNEDENVLSLLKGLSLDIYAKAPDFANLHSLQHAQTLTSPGCTLQVFHTPGHTVDSICLHLSEENALFSADTVLGQGTAVFEDLSAYMRSLQDMLRLNNQQHRSFERIYPGHGPIVNDGPKLIKEYIDHRMQRENQIENLMTTMSSDGYIWTIEELVARIYANYPKPLWGPAAGSLQLHLQKLKEDRKVIHLDGQDAGARWVLASKYSL</sequence>
<protein>
    <recommendedName>
        <fullName evidence="1">Metallo-beta-lactamase domain-containing protein</fullName>
    </recommendedName>
</protein>
<dbReference type="SMART" id="SM00849">
    <property type="entry name" value="Lactamase_B"/>
    <property type="match status" value="1"/>
</dbReference>
<evidence type="ECO:0000313" key="2">
    <source>
        <dbReference type="EMBL" id="GJJ12215.1"/>
    </source>
</evidence>
<dbReference type="EMBL" id="BPWL01000007">
    <property type="protein sequence ID" value="GJJ12215.1"/>
    <property type="molecule type" value="Genomic_DNA"/>
</dbReference>
<dbReference type="Proteomes" id="UP001050691">
    <property type="component" value="Unassembled WGS sequence"/>
</dbReference>
<dbReference type="InterPro" id="IPR041516">
    <property type="entry name" value="LACTB2_WH"/>
</dbReference>
<accession>A0AAV5AH51</accession>
<dbReference type="Pfam" id="PF00753">
    <property type="entry name" value="Lactamase_B"/>
    <property type="match status" value="1"/>
</dbReference>
<evidence type="ECO:0000313" key="3">
    <source>
        <dbReference type="Proteomes" id="UP001050691"/>
    </source>
</evidence>
<dbReference type="InterPro" id="IPR036866">
    <property type="entry name" value="RibonucZ/Hydroxyglut_hydro"/>
</dbReference>
<dbReference type="AlphaFoldDB" id="A0AAV5AH51"/>
<dbReference type="InterPro" id="IPR036388">
    <property type="entry name" value="WH-like_DNA-bd_sf"/>
</dbReference>
<feature type="domain" description="Metallo-beta-lactamase" evidence="1">
    <location>
        <begin position="12"/>
        <end position="199"/>
    </location>
</feature>
<dbReference type="SUPFAM" id="SSF56281">
    <property type="entry name" value="Metallo-hydrolase/oxidoreductase"/>
    <property type="match status" value="1"/>
</dbReference>
<proteinExistence type="predicted"/>
<name>A0AAV5AH51_9AGAM</name>
<reference evidence="2" key="1">
    <citation type="submission" date="2021-10" db="EMBL/GenBank/DDBJ databases">
        <title>De novo Genome Assembly of Clathrus columnatus (Basidiomycota, Fungi) Using Illumina and Nanopore Sequence Data.</title>
        <authorList>
            <person name="Ogiso-Tanaka E."/>
            <person name="Itagaki H."/>
            <person name="Hosoya T."/>
            <person name="Hosaka K."/>
        </authorList>
    </citation>
    <scope>NUCLEOTIDE SEQUENCE</scope>
    <source>
        <strain evidence="2">MO-923</strain>
    </source>
</reference>